<protein>
    <submittedName>
        <fullName evidence="3">Uncharacterized protein</fullName>
    </submittedName>
</protein>
<evidence type="ECO:0000256" key="2">
    <source>
        <dbReference type="SAM" id="SignalP"/>
    </source>
</evidence>
<feature type="region of interest" description="Disordered" evidence="1">
    <location>
        <begin position="283"/>
        <end position="312"/>
    </location>
</feature>
<evidence type="ECO:0000313" key="4">
    <source>
        <dbReference type="Proteomes" id="UP000036947"/>
    </source>
</evidence>
<proteinExistence type="predicted"/>
<keyword evidence="2" id="KW-0732">Signal</keyword>
<evidence type="ECO:0000256" key="1">
    <source>
        <dbReference type="SAM" id="MobiDB-lite"/>
    </source>
</evidence>
<dbReference type="Proteomes" id="UP000036947">
    <property type="component" value="Unassembled WGS sequence"/>
</dbReference>
<organism evidence="3 4">
    <name type="scientific">Tolypocladium ophioglossoides (strain CBS 100239)</name>
    <name type="common">Snaketongue truffleclub</name>
    <name type="synonym">Elaphocordyceps ophioglossoides</name>
    <dbReference type="NCBI Taxonomy" id="1163406"/>
    <lineage>
        <taxon>Eukaryota</taxon>
        <taxon>Fungi</taxon>
        <taxon>Dikarya</taxon>
        <taxon>Ascomycota</taxon>
        <taxon>Pezizomycotina</taxon>
        <taxon>Sordariomycetes</taxon>
        <taxon>Hypocreomycetidae</taxon>
        <taxon>Hypocreales</taxon>
        <taxon>Ophiocordycipitaceae</taxon>
        <taxon>Tolypocladium</taxon>
    </lineage>
</organism>
<accession>A0A0L0NI79</accession>
<dbReference type="AlphaFoldDB" id="A0A0L0NI79"/>
<sequence length="334" mass="33936">MTIMVLVKSLVPLFASLAGVVAQSATANLTSTGCVDVSGFESCQKDATAKASDCLATARKDGSELEIEACGCANYIDNINCAASHCWNRVNECEYQKYAVAYLRNCPIAKTPLPYFPAPDGAPDACSCNLGKVFLAINSTIQQGGKCSSSTGGADAFSNVQRIQGCECCEVSGALSSIYGLCPDTDPKLIGLSDVSNLEGLLNTPFDTCSPYMSKFDCVSDFGFSPGTIHTYYNPSNLPQSGTATLSNKPGTVTAPASGSVFTYSNAANSKIDTISAAGGGSGSGSGSNSASGTGAATGTSATATSTHKSGAGRTALGRGLAFFVLGLVILALP</sequence>
<feature type="chain" id="PRO_5005544960" evidence="2">
    <location>
        <begin position="23"/>
        <end position="334"/>
    </location>
</feature>
<comment type="caution">
    <text evidence="3">The sequence shown here is derived from an EMBL/GenBank/DDBJ whole genome shotgun (WGS) entry which is preliminary data.</text>
</comment>
<keyword evidence="4" id="KW-1185">Reference proteome</keyword>
<evidence type="ECO:0000313" key="3">
    <source>
        <dbReference type="EMBL" id="KND93435.1"/>
    </source>
</evidence>
<name>A0A0L0NI79_TOLOC</name>
<gene>
    <name evidence="3" type="ORF">TOPH_01889</name>
</gene>
<feature type="signal peptide" evidence="2">
    <location>
        <begin position="1"/>
        <end position="22"/>
    </location>
</feature>
<reference evidence="3 4" key="1">
    <citation type="journal article" date="2015" name="BMC Genomics">
        <title>The genome of the truffle-parasite Tolypocladium ophioglossoides and the evolution of antifungal peptaibiotics.</title>
        <authorList>
            <person name="Quandt C.A."/>
            <person name="Bushley K.E."/>
            <person name="Spatafora J.W."/>
        </authorList>
    </citation>
    <scope>NUCLEOTIDE SEQUENCE [LARGE SCALE GENOMIC DNA]</scope>
    <source>
        <strain evidence="3 4">CBS 100239</strain>
    </source>
</reference>
<dbReference type="EMBL" id="LFRF01000003">
    <property type="protein sequence ID" value="KND93435.1"/>
    <property type="molecule type" value="Genomic_DNA"/>
</dbReference>
<feature type="compositionally biased region" description="Low complexity" evidence="1">
    <location>
        <begin position="287"/>
        <end position="312"/>
    </location>
</feature>
<dbReference type="OrthoDB" id="3538998at2759"/>